<dbReference type="PANTHER" id="PTHR44163:SF1">
    <property type="entry name" value="U3 SMALL NUCLEOLAR RNA-ASSOCIATED PROTEIN 4 HOMOLOG"/>
    <property type="match status" value="1"/>
</dbReference>
<dbReference type="InterPro" id="IPR046351">
    <property type="entry name" value="UTP4"/>
</dbReference>
<feature type="region of interest" description="Disordered" evidence="1">
    <location>
        <begin position="154"/>
        <end position="211"/>
    </location>
</feature>
<dbReference type="GO" id="GO:0032040">
    <property type="term" value="C:small-subunit processome"/>
    <property type="evidence" value="ECO:0007669"/>
    <property type="project" value="TreeGrafter"/>
</dbReference>
<protein>
    <submittedName>
        <fullName evidence="2">U3 small nucleolar RNA-associated protein</fullName>
    </submittedName>
</protein>
<feature type="compositionally biased region" description="Basic and acidic residues" evidence="1">
    <location>
        <begin position="154"/>
        <end position="163"/>
    </location>
</feature>
<dbReference type="GO" id="GO:0003723">
    <property type="term" value="F:RNA binding"/>
    <property type="evidence" value="ECO:0007669"/>
    <property type="project" value="TreeGrafter"/>
</dbReference>
<dbReference type="GO" id="GO:0034455">
    <property type="term" value="C:t-UTP complex"/>
    <property type="evidence" value="ECO:0007669"/>
    <property type="project" value="TreeGrafter"/>
</dbReference>
<feature type="non-terminal residue" evidence="2">
    <location>
        <position position="1"/>
    </location>
</feature>
<dbReference type="GO" id="GO:0030686">
    <property type="term" value="C:90S preribosome"/>
    <property type="evidence" value="ECO:0007669"/>
    <property type="project" value="InterPro"/>
</dbReference>
<dbReference type="PANTHER" id="PTHR44163">
    <property type="entry name" value="U3 SMALL NUCLEOLAR RNA-ASSOCIATED PROTEIN 4 HOMOLOG"/>
    <property type="match status" value="1"/>
</dbReference>
<organism evidence="2 3">
    <name type="scientific">Colletotrichum chrysophilum</name>
    <dbReference type="NCBI Taxonomy" id="1836956"/>
    <lineage>
        <taxon>Eukaryota</taxon>
        <taxon>Fungi</taxon>
        <taxon>Dikarya</taxon>
        <taxon>Ascomycota</taxon>
        <taxon>Pezizomycotina</taxon>
        <taxon>Sordariomycetes</taxon>
        <taxon>Hypocreomycetidae</taxon>
        <taxon>Glomerellales</taxon>
        <taxon>Glomerellaceae</taxon>
        <taxon>Colletotrichum</taxon>
        <taxon>Colletotrichum gloeosporioides species complex</taxon>
    </lineage>
</organism>
<evidence type="ECO:0000313" key="3">
    <source>
        <dbReference type="Proteomes" id="UP001243330"/>
    </source>
</evidence>
<reference evidence="2" key="1">
    <citation type="submission" date="2023-01" db="EMBL/GenBank/DDBJ databases">
        <title>Colletotrichum chrysophilum M932 genome sequence.</title>
        <authorList>
            <person name="Baroncelli R."/>
        </authorList>
    </citation>
    <scope>NUCLEOTIDE SEQUENCE</scope>
    <source>
        <strain evidence="2">M932</strain>
    </source>
</reference>
<gene>
    <name evidence="2" type="ORF">CCHR01_19462</name>
</gene>
<feature type="region of interest" description="Disordered" evidence="1">
    <location>
        <begin position="114"/>
        <end position="133"/>
    </location>
</feature>
<evidence type="ECO:0000313" key="2">
    <source>
        <dbReference type="EMBL" id="KAK1837919.1"/>
    </source>
</evidence>
<dbReference type="Proteomes" id="UP001243330">
    <property type="component" value="Unassembled WGS sequence"/>
</dbReference>
<proteinExistence type="predicted"/>
<dbReference type="EMBL" id="JAQOWY010000962">
    <property type="protein sequence ID" value="KAK1837919.1"/>
    <property type="molecule type" value="Genomic_DNA"/>
</dbReference>
<keyword evidence="3" id="KW-1185">Reference proteome</keyword>
<dbReference type="AlphaFoldDB" id="A0AAD9A2I6"/>
<name>A0AAD9A2I6_9PEZI</name>
<feature type="compositionally biased region" description="Acidic residues" evidence="1">
    <location>
        <begin position="168"/>
        <end position="178"/>
    </location>
</feature>
<evidence type="ECO:0000256" key="1">
    <source>
        <dbReference type="SAM" id="MobiDB-lite"/>
    </source>
</evidence>
<dbReference type="GO" id="GO:0000462">
    <property type="term" value="P:maturation of SSU-rRNA from tricistronic rRNA transcript (SSU-rRNA, 5.8S rRNA, LSU-rRNA)"/>
    <property type="evidence" value="ECO:0007669"/>
    <property type="project" value="InterPro"/>
</dbReference>
<sequence>KLPATPVVLSFSPDLATTASNTPEYTLAAVTTAWHILIFNPAAGSLNAWSRRNPVSRLPATIRETRDLAKGALWQGPRVWIYGINFLFMLDLSQDLSAPVAVADPDTAVVVHAHAAGTKRKRKGPDSGAGSKMSIGAIVPAQVDRFVAAKGTKEWQDDIESRAPADAMDVDSDADSADDAAAAGSDSEEPESGLATLRGRQEETQAEDGAGKTRWWHTYKYRPILGIAPLSGTGAAALEAVLVERPLWEVDLPERYFGADEWER</sequence>
<accession>A0AAD9A2I6</accession>
<comment type="caution">
    <text evidence="2">The sequence shown here is derived from an EMBL/GenBank/DDBJ whole genome shotgun (WGS) entry which is preliminary data.</text>
</comment>